<dbReference type="EMBL" id="ML208343">
    <property type="protein sequence ID" value="TFK68842.1"/>
    <property type="molecule type" value="Genomic_DNA"/>
</dbReference>
<evidence type="ECO:0000313" key="2">
    <source>
        <dbReference type="Proteomes" id="UP000308600"/>
    </source>
</evidence>
<evidence type="ECO:0000313" key="1">
    <source>
        <dbReference type="EMBL" id="TFK68842.1"/>
    </source>
</evidence>
<name>A0ACD3AV57_9AGAR</name>
<accession>A0ACD3AV57</accession>
<organism evidence="1 2">
    <name type="scientific">Pluteus cervinus</name>
    <dbReference type="NCBI Taxonomy" id="181527"/>
    <lineage>
        <taxon>Eukaryota</taxon>
        <taxon>Fungi</taxon>
        <taxon>Dikarya</taxon>
        <taxon>Basidiomycota</taxon>
        <taxon>Agaricomycotina</taxon>
        <taxon>Agaricomycetes</taxon>
        <taxon>Agaricomycetidae</taxon>
        <taxon>Agaricales</taxon>
        <taxon>Pluteineae</taxon>
        <taxon>Pluteaceae</taxon>
        <taxon>Pluteus</taxon>
    </lineage>
</organism>
<protein>
    <submittedName>
        <fullName evidence="1">Uncharacterized protein</fullName>
    </submittedName>
</protein>
<reference evidence="1 2" key="1">
    <citation type="journal article" date="2019" name="Nat. Ecol. Evol.">
        <title>Megaphylogeny resolves global patterns of mushroom evolution.</title>
        <authorList>
            <person name="Varga T."/>
            <person name="Krizsan K."/>
            <person name="Foldi C."/>
            <person name="Dima B."/>
            <person name="Sanchez-Garcia M."/>
            <person name="Sanchez-Ramirez S."/>
            <person name="Szollosi G.J."/>
            <person name="Szarkandi J.G."/>
            <person name="Papp V."/>
            <person name="Albert L."/>
            <person name="Andreopoulos W."/>
            <person name="Angelini C."/>
            <person name="Antonin V."/>
            <person name="Barry K.W."/>
            <person name="Bougher N.L."/>
            <person name="Buchanan P."/>
            <person name="Buyck B."/>
            <person name="Bense V."/>
            <person name="Catcheside P."/>
            <person name="Chovatia M."/>
            <person name="Cooper J."/>
            <person name="Damon W."/>
            <person name="Desjardin D."/>
            <person name="Finy P."/>
            <person name="Geml J."/>
            <person name="Haridas S."/>
            <person name="Hughes K."/>
            <person name="Justo A."/>
            <person name="Karasinski D."/>
            <person name="Kautmanova I."/>
            <person name="Kiss B."/>
            <person name="Kocsube S."/>
            <person name="Kotiranta H."/>
            <person name="LaButti K.M."/>
            <person name="Lechner B.E."/>
            <person name="Liimatainen K."/>
            <person name="Lipzen A."/>
            <person name="Lukacs Z."/>
            <person name="Mihaltcheva S."/>
            <person name="Morgado L.N."/>
            <person name="Niskanen T."/>
            <person name="Noordeloos M.E."/>
            <person name="Ohm R.A."/>
            <person name="Ortiz-Santana B."/>
            <person name="Ovrebo C."/>
            <person name="Racz N."/>
            <person name="Riley R."/>
            <person name="Savchenko A."/>
            <person name="Shiryaev A."/>
            <person name="Soop K."/>
            <person name="Spirin V."/>
            <person name="Szebenyi C."/>
            <person name="Tomsovsky M."/>
            <person name="Tulloss R.E."/>
            <person name="Uehling J."/>
            <person name="Grigoriev I.V."/>
            <person name="Vagvolgyi C."/>
            <person name="Papp T."/>
            <person name="Martin F.M."/>
            <person name="Miettinen O."/>
            <person name="Hibbett D.S."/>
            <person name="Nagy L.G."/>
        </authorList>
    </citation>
    <scope>NUCLEOTIDE SEQUENCE [LARGE SCALE GENOMIC DNA]</scope>
    <source>
        <strain evidence="1 2">NL-1719</strain>
    </source>
</reference>
<gene>
    <name evidence="1" type="ORF">BDN72DRAFT_841320</name>
</gene>
<proteinExistence type="predicted"/>
<dbReference type="Proteomes" id="UP000308600">
    <property type="component" value="Unassembled WGS sequence"/>
</dbReference>
<sequence length="189" mass="22336">MLNRHLLYGLALANCVAIGVRFWLWTTPREYSYVGQDYPLEYPMGELDIVAMTLQESVRFELNTNNPLLESEWGTITNYPKGWGRVHLGPDDRVFNVVFYHQLHCVRQLQRAILDRNNTIAPREHVGHCLNYLRQTFLCEANPSLEEGDFWERDYEVDRLGDTLVCKDWTKAYEELEKNFERWADKFEG</sequence>
<keyword evidence="2" id="KW-1185">Reference proteome</keyword>